<dbReference type="Proteomes" id="UP000594004">
    <property type="component" value="Segment"/>
</dbReference>
<evidence type="ECO:0000313" key="3">
    <source>
        <dbReference type="EMBL" id="QOR57605.1"/>
    </source>
</evidence>
<sequence>MANSFGLLLAAITICFIIARLMKDAKAFTRLMAILVVGLIVGAGVKQVYKKCISTPEKAAVVTVEPAPMYSSNASVVWNALPCNQDYTSKENKADRDSTVTEAEGTSTKEVNSTYIDDS</sequence>
<proteinExistence type="predicted"/>
<dbReference type="RefSeq" id="YP_010113245.1">
    <property type="nucleotide sequence ID" value="NC_055900.1"/>
</dbReference>
<feature type="transmembrane region" description="Helical" evidence="2">
    <location>
        <begin position="6"/>
        <end position="22"/>
    </location>
</feature>
<reference evidence="3 4" key="1">
    <citation type="submission" date="2020-07" db="EMBL/GenBank/DDBJ databases">
        <title>Taxonomic proposal: Crassvirales, a new order of highly abundant and diverse bacterial viruses.</title>
        <authorList>
            <person name="Shkoporov A.N."/>
            <person name="Stockdale S.R."/>
            <person name="Guerin E."/>
            <person name="Ross R.P."/>
            <person name="Hill C."/>
        </authorList>
    </citation>
    <scope>NUCLEOTIDE SEQUENCE [LARGE SCALE GENOMIC DNA]</scope>
</reference>
<feature type="compositionally biased region" description="Polar residues" evidence="1">
    <location>
        <begin position="100"/>
        <end position="119"/>
    </location>
</feature>
<dbReference type="EMBL" id="MT774407">
    <property type="protein sequence ID" value="QOR57605.1"/>
    <property type="molecule type" value="Genomic_DNA"/>
</dbReference>
<protein>
    <submittedName>
        <fullName evidence="3">Uncharacterized protein</fullName>
    </submittedName>
</protein>
<feature type="transmembrane region" description="Helical" evidence="2">
    <location>
        <begin position="31"/>
        <end position="49"/>
    </location>
</feature>
<dbReference type="GeneID" id="65131753"/>
<feature type="compositionally biased region" description="Basic and acidic residues" evidence="1">
    <location>
        <begin position="88"/>
        <end position="99"/>
    </location>
</feature>
<accession>A0A7M1RT47</accession>
<evidence type="ECO:0000256" key="1">
    <source>
        <dbReference type="SAM" id="MobiDB-lite"/>
    </source>
</evidence>
<feature type="region of interest" description="Disordered" evidence="1">
    <location>
        <begin position="87"/>
        <end position="119"/>
    </location>
</feature>
<evidence type="ECO:0000256" key="2">
    <source>
        <dbReference type="SAM" id="Phobius"/>
    </source>
</evidence>
<keyword evidence="2" id="KW-0472">Membrane</keyword>
<dbReference type="KEGG" id="vg:65131753"/>
<keyword evidence="2" id="KW-1133">Transmembrane helix</keyword>
<name>A0A7M1RT47_9CAUD</name>
<keyword evidence="4" id="KW-1185">Reference proteome</keyword>
<keyword evidence="2" id="KW-0812">Transmembrane</keyword>
<evidence type="ECO:0000313" key="4">
    <source>
        <dbReference type="Proteomes" id="UP000594004"/>
    </source>
</evidence>
<organism evidence="3 4">
    <name type="scientific">uncultured phage cr125_1</name>
    <dbReference type="NCBI Taxonomy" id="2772091"/>
    <lineage>
        <taxon>Viruses</taxon>
        <taxon>Duplodnaviria</taxon>
        <taxon>Heunggongvirae</taxon>
        <taxon>Uroviricota</taxon>
        <taxon>Caudoviricetes</taxon>
        <taxon>Crassvirales</taxon>
        <taxon>Suoliviridae</taxon>
        <taxon>Uncouvirinae</taxon>
        <taxon>Aurodevirus</taxon>
        <taxon>Aurodevirus hominis</taxon>
    </lineage>
</organism>